<dbReference type="PIRSF" id="PIRSF000077">
    <property type="entry name" value="Thioredoxin"/>
    <property type="match status" value="1"/>
</dbReference>
<evidence type="ECO:0000256" key="5">
    <source>
        <dbReference type="PIRSR" id="PIRSR000077-1"/>
    </source>
</evidence>
<keyword evidence="4 6" id="KW-0676">Redox-active center</keyword>
<keyword evidence="2" id="KW-0249">Electron transport</keyword>
<dbReference type="PRINTS" id="PR00421">
    <property type="entry name" value="THIOREDOXIN"/>
</dbReference>
<evidence type="ECO:0000313" key="8">
    <source>
        <dbReference type="EMBL" id="HET21743.1"/>
    </source>
</evidence>
<dbReference type="EMBL" id="DSCQ01000082">
    <property type="protein sequence ID" value="HET21743.1"/>
    <property type="molecule type" value="Genomic_DNA"/>
</dbReference>
<dbReference type="FunFam" id="3.40.30.10:FF:000001">
    <property type="entry name" value="Thioredoxin"/>
    <property type="match status" value="1"/>
</dbReference>
<dbReference type="EMBL" id="DTLB01000020">
    <property type="protein sequence ID" value="HFW32010.1"/>
    <property type="molecule type" value="Genomic_DNA"/>
</dbReference>
<dbReference type="PROSITE" id="PS51352">
    <property type="entry name" value="THIOREDOXIN_2"/>
    <property type="match status" value="1"/>
</dbReference>
<evidence type="ECO:0000256" key="4">
    <source>
        <dbReference type="ARBA" id="ARBA00023284"/>
    </source>
</evidence>
<sequence length="105" mass="12028">MERLSSERFREVIQSDKLVVVDFYADWCMPCRYIAPILEKLAKEYNGKAEFYKLNVDENQEVAFEYGIASIPTVLFFRNGRIVGGFIGAMPENAVRAEIERALAV</sequence>
<proteinExistence type="predicted"/>
<feature type="site" description="Contributes to redox potential value" evidence="5">
    <location>
        <position position="30"/>
    </location>
</feature>
<feature type="site" description="Deprotonates C-terminal active site Cys" evidence="5">
    <location>
        <position position="22"/>
    </location>
</feature>
<dbReference type="InterPro" id="IPR013766">
    <property type="entry name" value="Thioredoxin_domain"/>
</dbReference>
<evidence type="ECO:0000256" key="1">
    <source>
        <dbReference type="ARBA" id="ARBA00022448"/>
    </source>
</evidence>
<dbReference type="InterPro" id="IPR005746">
    <property type="entry name" value="Thioredoxin"/>
</dbReference>
<evidence type="ECO:0000256" key="6">
    <source>
        <dbReference type="PIRSR" id="PIRSR000077-4"/>
    </source>
</evidence>
<feature type="active site" description="Nucleophile" evidence="5">
    <location>
        <position position="28"/>
    </location>
</feature>
<keyword evidence="3 6" id="KW-1015">Disulfide bond</keyword>
<feature type="site" description="Contributes to redox potential value" evidence="5">
    <location>
        <position position="29"/>
    </location>
</feature>
<dbReference type="InterPro" id="IPR036249">
    <property type="entry name" value="Thioredoxin-like_sf"/>
</dbReference>
<dbReference type="PANTHER" id="PTHR45663:SF11">
    <property type="entry name" value="GEO12009P1"/>
    <property type="match status" value="1"/>
</dbReference>
<accession>A0A7C2SF20</accession>
<evidence type="ECO:0000256" key="2">
    <source>
        <dbReference type="ARBA" id="ARBA00022982"/>
    </source>
</evidence>
<name>A0A7C2SF20_ARCFL</name>
<feature type="active site" description="Nucleophile" evidence="5">
    <location>
        <position position="31"/>
    </location>
</feature>
<dbReference type="NCBIfam" id="TIGR01068">
    <property type="entry name" value="thioredoxin"/>
    <property type="match status" value="1"/>
</dbReference>
<dbReference type="PANTHER" id="PTHR45663">
    <property type="entry name" value="GEO12009P1"/>
    <property type="match status" value="1"/>
</dbReference>
<comment type="caution">
    <text evidence="8">The sequence shown here is derived from an EMBL/GenBank/DDBJ whole genome shotgun (WGS) entry which is preliminary data.</text>
</comment>
<dbReference type="GO" id="GO:0005737">
    <property type="term" value="C:cytoplasm"/>
    <property type="evidence" value="ECO:0007669"/>
    <property type="project" value="TreeGrafter"/>
</dbReference>
<dbReference type="SUPFAM" id="SSF52833">
    <property type="entry name" value="Thioredoxin-like"/>
    <property type="match status" value="1"/>
</dbReference>
<dbReference type="GO" id="GO:0015035">
    <property type="term" value="F:protein-disulfide reductase activity"/>
    <property type="evidence" value="ECO:0007669"/>
    <property type="project" value="InterPro"/>
</dbReference>
<dbReference type="Pfam" id="PF00085">
    <property type="entry name" value="Thioredoxin"/>
    <property type="match status" value="1"/>
</dbReference>
<evidence type="ECO:0000256" key="3">
    <source>
        <dbReference type="ARBA" id="ARBA00023157"/>
    </source>
</evidence>
<dbReference type="Gene3D" id="3.40.30.10">
    <property type="entry name" value="Glutaredoxin"/>
    <property type="match status" value="1"/>
</dbReference>
<organism evidence="8">
    <name type="scientific">Archaeoglobus fulgidus</name>
    <dbReference type="NCBI Taxonomy" id="2234"/>
    <lineage>
        <taxon>Archaea</taxon>
        <taxon>Methanobacteriati</taxon>
        <taxon>Methanobacteriota</taxon>
        <taxon>Archaeoglobi</taxon>
        <taxon>Archaeoglobales</taxon>
        <taxon>Archaeoglobaceae</taxon>
        <taxon>Archaeoglobus</taxon>
    </lineage>
</organism>
<reference evidence="8" key="1">
    <citation type="journal article" date="2020" name="mSystems">
        <title>Genome- and Community-Level Interaction Insights into Carbon Utilization and Element Cycling Functions of Hydrothermarchaeota in Hydrothermal Sediment.</title>
        <authorList>
            <person name="Zhou Z."/>
            <person name="Liu Y."/>
            <person name="Xu W."/>
            <person name="Pan J."/>
            <person name="Luo Z.H."/>
            <person name="Li M."/>
        </authorList>
    </citation>
    <scope>NUCLEOTIDE SEQUENCE [LARGE SCALE GENOMIC DNA]</scope>
    <source>
        <strain evidence="8">SpSt-12</strain>
        <strain evidence="9">SpSt-87</strain>
    </source>
</reference>
<keyword evidence="1" id="KW-0813">Transport</keyword>
<evidence type="ECO:0000259" key="7">
    <source>
        <dbReference type="PROSITE" id="PS51352"/>
    </source>
</evidence>
<protein>
    <submittedName>
        <fullName evidence="8">Thioredoxin</fullName>
    </submittedName>
</protein>
<dbReference type="AlphaFoldDB" id="A0A7C2SF20"/>
<dbReference type="CDD" id="cd02947">
    <property type="entry name" value="TRX_family"/>
    <property type="match status" value="1"/>
</dbReference>
<evidence type="ECO:0000313" key="9">
    <source>
        <dbReference type="EMBL" id="HFW32010.1"/>
    </source>
</evidence>
<gene>
    <name evidence="8" type="primary">trxA</name>
    <name evidence="8" type="ORF">ENN70_06740</name>
    <name evidence="9" type="ORF">ENW66_03535</name>
</gene>
<feature type="disulfide bond" description="Redox-active" evidence="6">
    <location>
        <begin position="28"/>
        <end position="31"/>
    </location>
</feature>
<feature type="domain" description="Thioredoxin" evidence="7">
    <location>
        <begin position="1"/>
        <end position="104"/>
    </location>
</feature>